<accession>A9KCY7</accession>
<proteinExistence type="predicted"/>
<feature type="region of interest" description="Disordered" evidence="1">
    <location>
        <begin position="1"/>
        <end position="28"/>
    </location>
</feature>
<dbReference type="HOGENOM" id="CLU_537171_0_0_6"/>
<feature type="compositionally biased region" description="Low complexity" evidence="1">
    <location>
        <begin position="1"/>
        <end position="11"/>
    </location>
</feature>
<evidence type="ECO:0000256" key="1">
    <source>
        <dbReference type="SAM" id="MobiDB-lite"/>
    </source>
</evidence>
<dbReference type="AlphaFoldDB" id="A9KCY7"/>
<name>A9KCY7_COXBN</name>
<dbReference type="KEGG" id="cbd:CBUD_1809"/>
<protein>
    <submittedName>
        <fullName evidence="2">Uncharacterized protein</fullName>
    </submittedName>
</protein>
<dbReference type="EMBL" id="CP000733">
    <property type="protein sequence ID" value="ABS77849.2"/>
    <property type="molecule type" value="Genomic_DNA"/>
</dbReference>
<evidence type="ECO:0000313" key="3">
    <source>
        <dbReference type="Proteomes" id="UP000008555"/>
    </source>
</evidence>
<gene>
    <name evidence="2" type="ordered locus">CBUD_1809</name>
</gene>
<dbReference type="Proteomes" id="UP000008555">
    <property type="component" value="Chromosome"/>
</dbReference>
<organism evidence="2 3">
    <name type="scientific">Coxiella burnetii (strain Dugway 5J108-111)</name>
    <dbReference type="NCBI Taxonomy" id="434922"/>
    <lineage>
        <taxon>Bacteria</taxon>
        <taxon>Pseudomonadati</taxon>
        <taxon>Pseudomonadota</taxon>
        <taxon>Gammaproteobacteria</taxon>
        <taxon>Legionellales</taxon>
        <taxon>Coxiellaceae</taxon>
        <taxon>Coxiella</taxon>
    </lineage>
</organism>
<feature type="compositionally biased region" description="Polar residues" evidence="1">
    <location>
        <begin position="14"/>
        <end position="24"/>
    </location>
</feature>
<sequence>MINNGIDNGGIKNMSRSVSPNTTASEHKVENNPTLLATIRGVDSQQGAETLLTTWKSQLTERSLEDFLNDLWVLQEKGYIELSQYDTLASLAVFLVEESAENVEVFYLDEAGCKKWINACNQPACCHSDRLPDKLAEPEQKNQDGVSHSFFNEIQNLSASERLIFSIKRPPEPDEEYPEFFLTQMIRYRVLVTESISIKEGYRVLLPSNSVMNCFLRWLYGQEAFVGVPALLKQRGKPGKQSVQDLIKHIQEKKRLIQLHGPHPSRPWLIHSNENQKFLDIKVHDLLYHLVIHTRIPNAFSNDLYQKAKKVFNLYQEYCQRFNETISNTGNFVIHDSEWVRSLKSEALPPDQGERSRQFFETAAFAPIHRYGFVNEGEQCINHYGAVLLVYYASIERLDYLSSEIVLDPYYIEENIELDGYKETLANFFLTIKKSQIAFQYATGCIKIDEKFLIELAFEIRPLIISIWGQEKKEKHLLLFNKRLNTFYQKKCNPEVKNLDNQLSEYR</sequence>
<reference evidence="2 3" key="1">
    <citation type="journal article" date="2009" name="Infect. Immun.">
        <title>Comparative genomics reveal extensive transposon-mediated genomic plasticity and diversity among potential effector proteins within the genus Coxiella.</title>
        <authorList>
            <person name="Beare P.A."/>
            <person name="Unsworth N."/>
            <person name="Andoh M."/>
            <person name="Voth D.E."/>
            <person name="Omsland A."/>
            <person name="Gilk S.D."/>
            <person name="Williams K.P."/>
            <person name="Sobral B.W."/>
            <person name="Kupko J.J.III."/>
            <person name="Porcella S.F."/>
            <person name="Samuel J.E."/>
            <person name="Heinzen R.A."/>
        </authorList>
    </citation>
    <scope>NUCLEOTIDE SEQUENCE [LARGE SCALE GENOMIC DNA]</scope>
    <source>
        <strain evidence="2 3">Dugway 5J108-111</strain>
    </source>
</reference>
<evidence type="ECO:0000313" key="2">
    <source>
        <dbReference type="EMBL" id="ABS77849.2"/>
    </source>
</evidence>